<dbReference type="Proteomes" id="UP000717328">
    <property type="component" value="Unassembled WGS sequence"/>
</dbReference>
<evidence type="ECO:0000313" key="16">
    <source>
        <dbReference type="Proteomes" id="UP000717328"/>
    </source>
</evidence>
<feature type="compositionally biased region" description="Acidic residues" evidence="13">
    <location>
        <begin position="43"/>
        <end position="77"/>
    </location>
</feature>
<feature type="compositionally biased region" description="Polar residues" evidence="13">
    <location>
        <begin position="276"/>
        <end position="291"/>
    </location>
</feature>
<dbReference type="GO" id="GO:0000184">
    <property type="term" value="P:nuclear-transcribed mRNA catabolic process, nonsense-mediated decay"/>
    <property type="evidence" value="ECO:0007669"/>
    <property type="project" value="UniProtKB-KW"/>
</dbReference>
<evidence type="ECO:0000256" key="11">
    <source>
        <dbReference type="ARBA" id="ARBA00023187"/>
    </source>
</evidence>
<reference evidence="15" key="2">
    <citation type="submission" date="2021-10" db="EMBL/GenBank/DDBJ databases">
        <title>Phylogenomics reveals ancestral predisposition of the termite-cultivated fungus Termitomyces towards a domesticated lifestyle.</title>
        <authorList>
            <person name="Auxier B."/>
            <person name="Grum-Grzhimaylo A."/>
            <person name="Cardenas M.E."/>
            <person name="Lodge J.D."/>
            <person name="Laessoe T."/>
            <person name="Pedersen O."/>
            <person name="Smith M.E."/>
            <person name="Kuyper T.W."/>
            <person name="Franco-Molano E.A."/>
            <person name="Baroni T.J."/>
            <person name="Aanen D.K."/>
        </authorList>
    </citation>
    <scope>NUCLEOTIDE SEQUENCE</scope>
    <source>
        <strain evidence="15">D49</strain>
    </source>
</reference>
<keyword evidence="10" id="KW-0866">Nonsense-mediated mRNA decay</keyword>
<accession>A0A9P7G0A8</accession>
<feature type="compositionally biased region" description="Basic and acidic residues" evidence="13">
    <location>
        <begin position="235"/>
        <end position="246"/>
    </location>
</feature>
<keyword evidence="9" id="KW-0694">RNA-binding</keyword>
<feature type="compositionally biased region" description="Gly residues" evidence="13">
    <location>
        <begin position="335"/>
        <end position="355"/>
    </location>
</feature>
<evidence type="ECO:0000313" key="15">
    <source>
        <dbReference type="EMBL" id="KAG5639708.1"/>
    </source>
</evidence>
<evidence type="ECO:0000256" key="2">
    <source>
        <dbReference type="ARBA" id="ARBA00004496"/>
    </source>
</evidence>
<sequence>MPAPITSPSPTRTVNKSSSLKPRGEVKKKRIVRRRGRALGDIGSDDEIERELATDSESEDELSSLDSASDSDTEPVSEDVIPNGHSPTFTPSSSPGNKGVNGKNAIVAETFFAAPGGNWSEMVNDDNVNGASDLPVIEFADFNGQDKVPTVSRSKKPKKAVKPIRPAVAPTPPPPTQMNGDQSSNEIDETPGAASTSRSPNPPFQKRPPGQTARQAYQQRLEDPSYVPTVGGFWGHDDRLLDKDLRSLSGWWRGRWQGRGRGGYTRGRGRGGFFAGQSNYGDGQPDDQNASEVPPIERAWTHDGFEEMKQREEQRRAARPQQQQQPNQGPTNFRGGRGSFTSGRGGRGGFYRGGYSGRSPAASGRFWYAMKPELMWTKQHEGFLYFEVEPALKPRQGQGQGILVKLPGKQSKVVRAPPRPYLHANDNFNASTWRPVAKSVAGSEHDDRVYTISLPKRSGKEKETAAPASTDDTTIEDAFEVQPSSGEMSPIALKESTPTPETAPEPPSVPSQRVRDTPPHQPDTPVATSSQPRPEDSLLLKIEQAPVESDLARLARTEEAVMKNPSTERVEERPVPAAFPQAEESSSIPVIPTLFSPPLPQPSPVYGSPFGYPPSLPPGIAMNQHGMAYELATGRPVYLQAPPPPMYNPRPMMPSHSHLPPPFVPAHMAHHSAVSPDFLAHPVSHTPPMNGFIDPSTGAPIFSFPRQTSRIEIRAPDGSSAEAKPPAKAQAPPRSSGLRPAASSFEPARTLSSSSDANYFPSLAAPPPAENPLYEGGTVDPAMMAYAHYPQHQHQQPHQQQYYYPEAYGYAHNPYMDMSQLRPYEMYPPPPEGTVYYS</sequence>
<keyword evidence="4" id="KW-0813">Transport</keyword>
<feature type="region of interest" description="Disordered" evidence="13">
    <location>
        <begin position="716"/>
        <end position="754"/>
    </location>
</feature>
<feature type="compositionally biased region" description="Gly residues" evidence="13">
    <location>
        <begin position="257"/>
        <end position="274"/>
    </location>
</feature>
<feature type="region of interest" description="Disordered" evidence="13">
    <location>
        <begin position="451"/>
        <end position="535"/>
    </location>
</feature>
<feature type="domain" description="Btz" evidence="14">
    <location>
        <begin position="212"/>
        <end position="323"/>
    </location>
</feature>
<dbReference type="GO" id="GO:0006417">
    <property type="term" value="P:regulation of translation"/>
    <property type="evidence" value="ECO:0007669"/>
    <property type="project" value="UniProtKB-KW"/>
</dbReference>
<feature type="region of interest" description="Disordered" evidence="13">
    <location>
        <begin position="141"/>
        <end position="355"/>
    </location>
</feature>
<dbReference type="GO" id="GO:0008380">
    <property type="term" value="P:RNA splicing"/>
    <property type="evidence" value="ECO:0007669"/>
    <property type="project" value="UniProtKB-KW"/>
</dbReference>
<feature type="compositionally biased region" description="Basic and acidic residues" evidence="13">
    <location>
        <begin position="299"/>
        <end position="316"/>
    </location>
</feature>
<evidence type="ECO:0000259" key="14">
    <source>
        <dbReference type="Pfam" id="PF09405"/>
    </source>
</evidence>
<evidence type="ECO:0000256" key="5">
    <source>
        <dbReference type="ARBA" id="ARBA00022490"/>
    </source>
</evidence>
<dbReference type="GO" id="GO:0005737">
    <property type="term" value="C:cytoplasm"/>
    <property type="evidence" value="ECO:0007669"/>
    <property type="project" value="UniProtKB-SubCell"/>
</dbReference>
<keyword evidence="11" id="KW-0508">mRNA splicing</keyword>
<evidence type="ECO:0000256" key="3">
    <source>
        <dbReference type="ARBA" id="ARBA00009548"/>
    </source>
</evidence>
<evidence type="ECO:0000256" key="8">
    <source>
        <dbReference type="ARBA" id="ARBA00022845"/>
    </source>
</evidence>
<keyword evidence="16" id="KW-1185">Reference proteome</keyword>
<protein>
    <recommendedName>
        <fullName evidence="14">Btz domain-containing protein</fullName>
    </recommendedName>
</protein>
<feature type="region of interest" description="Disordered" evidence="13">
    <location>
        <begin position="553"/>
        <end position="584"/>
    </location>
</feature>
<evidence type="ECO:0000256" key="1">
    <source>
        <dbReference type="ARBA" id="ARBA00004123"/>
    </source>
</evidence>
<dbReference type="GO" id="GO:0003729">
    <property type="term" value="F:mRNA binding"/>
    <property type="evidence" value="ECO:0007669"/>
    <property type="project" value="InterPro"/>
</dbReference>
<dbReference type="InterPro" id="IPR018545">
    <property type="entry name" value="Btz_dom"/>
</dbReference>
<keyword evidence="8" id="KW-0810">Translation regulation</keyword>
<organism evidence="15 16">
    <name type="scientific">Sphagnurus paluster</name>
    <dbReference type="NCBI Taxonomy" id="117069"/>
    <lineage>
        <taxon>Eukaryota</taxon>
        <taxon>Fungi</taxon>
        <taxon>Dikarya</taxon>
        <taxon>Basidiomycota</taxon>
        <taxon>Agaricomycotina</taxon>
        <taxon>Agaricomycetes</taxon>
        <taxon>Agaricomycetidae</taxon>
        <taxon>Agaricales</taxon>
        <taxon>Tricholomatineae</taxon>
        <taxon>Lyophyllaceae</taxon>
        <taxon>Sphagnurus</taxon>
    </lineage>
</organism>
<dbReference type="AlphaFoldDB" id="A0A9P7G0A8"/>
<dbReference type="Pfam" id="PF09405">
    <property type="entry name" value="Btz"/>
    <property type="match status" value="1"/>
</dbReference>
<evidence type="ECO:0000256" key="9">
    <source>
        <dbReference type="ARBA" id="ARBA00022884"/>
    </source>
</evidence>
<dbReference type="OrthoDB" id="3361414at2759"/>
<dbReference type="EMBL" id="JABCKI010005715">
    <property type="protein sequence ID" value="KAG5639708.1"/>
    <property type="molecule type" value="Genomic_DNA"/>
</dbReference>
<feature type="region of interest" description="Disordered" evidence="13">
    <location>
        <begin position="1"/>
        <end position="102"/>
    </location>
</feature>
<feature type="compositionally biased region" description="Basic and acidic residues" evidence="13">
    <location>
        <begin position="553"/>
        <end position="574"/>
    </location>
</feature>
<evidence type="ECO:0000256" key="12">
    <source>
        <dbReference type="ARBA" id="ARBA00023242"/>
    </source>
</evidence>
<evidence type="ECO:0000256" key="13">
    <source>
        <dbReference type="SAM" id="MobiDB-lite"/>
    </source>
</evidence>
<gene>
    <name evidence="15" type="ORF">H0H81_005891</name>
</gene>
<evidence type="ECO:0000256" key="6">
    <source>
        <dbReference type="ARBA" id="ARBA00022664"/>
    </source>
</evidence>
<comment type="subcellular location">
    <subcellularLocation>
        <location evidence="2">Cytoplasm</location>
    </subcellularLocation>
    <subcellularLocation>
        <location evidence="1">Nucleus</location>
    </subcellularLocation>
</comment>
<evidence type="ECO:0000256" key="4">
    <source>
        <dbReference type="ARBA" id="ARBA00022448"/>
    </source>
</evidence>
<evidence type="ECO:0000256" key="10">
    <source>
        <dbReference type="ARBA" id="ARBA00023161"/>
    </source>
</evidence>
<reference evidence="15" key="1">
    <citation type="submission" date="2021-02" db="EMBL/GenBank/DDBJ databases">
        <authorList>
            <person name="Nieuwenhuis M."/>
            <person name="Van De Peppel L.J.J."/>
        </authorList>
    </citation>
    <scope>NUCLEOTIDE SEQUENCE</scope>
    <source>
        <strain evidence="15">D49</strain>
    </source>
</reference>
<dbReference type="GO" id="GO:0051028">
    <property type="term" value="P:mRNA transport"/>
    <property type="evidence" value="ECO:0007669"/>
    <property type="project" value="UniProtKB-KW"/>
</dbReference>
<evidence type="ECO:0000256" key="7">
    <source>
        <dbReference type="ARBA" id="ARBA00022816"/>
    </source>
</evidence>
<dbReference type="GO" id="GO:0035145">
    <property type="term" value="C:exon-exon junction complex"/>
    <property type="evidence" value="ECO:0007669"/>
    <property type="project" value="InterPro"/>
</dbReference>
<name>A0A9P7G0A8_9AGAR</name>
<feature type="compositionally biased region" description="Polar residues" evidence="13">
    <location>
        <begin position="85"/>
        <end position="96"/>
    </location>
</feature>
<feature type="compositionally biased region" description="Basic residues" evidence="13">
    <location>
        <begin position="153"/>
        <end position="162"/>
    </location>
</feature>
<feature type="compositionally biased region" description="Low complexity" evidence="13">
    <location>
        <begin position="719"/>
        <end position="736"/>
    </location>
</feature>
<keyword evidence="6" id="KW-0507">mRNA processing</keyword>
<feature type="compositionally biased region" description="Polar residues" evidence="13">
    <location>
        <begin position="8"/>
        <end position="20"/>
    </location>
</feature>
<feature type="compositionally biased region" description="Basic residues" evidence="13">
    <location>
        <begin position="26"/>
        <end position="37"/>
    </location>
</feature>
<comment type="similarity">
    <text evidence="3">Belongs to the CASC3 family.</text>
</comment>
<keyword evidence="7" id="KW-0509">mRNA transport</keyword>
<keyword evidence="5" id="KW-0963">Cytoplasm</keyword>
<comment type="caution">
    <text evidence="15">The sequence shown here is derived from an EMBL/GenBank/DDBJ whole genome shotgun (WGS) entry which is preliminary data.</text>
</comment>
<keyword evidence="12" id="KW-0539">Nucleus</keyword>
<proteinExistence type="inferred from homology"/>
<dbReference type="GO" id="GO:0006397">
    <property type="term" value="P:mRNA processing"/>
    <property type="evidence" value="ECO:0007669"/>
    <property type="project" value="UniProtKB-KW"/>
</dbReference>